<dbReference type="Gene3D" id="2.60.40.10">
    <property type="entry name" value="Immunoglobulins"/>
    <property type="match status" value="1"/>
</dbReference>
<dbReference type="RefSeq" id="XP_068366356.1">
    <property type="nucleotide sequence ID" value="XM_068499112.1"/>
</dbReference>
<dbReference type="EMBL" id="MLAK01000545">
    <property type="protein sequence ID" value="OHT13220.1"/>
    <property type="molecule type" value="Genomic_DNA"/>
</dbReference>
<name>A0A1J4KTX8_9EUKA</name>
<feature type="compositionally biased region" description="Polar residues" evidence="1">
    <location>
        <begin position="303"/>
        <end position="333"/>
    </location>
</feature>
<dbReference type="Proteomes" id="UP000179807">
    <property type="component" value="Unassembled WGS sequence"/>
</dbReference>
<proteinExistence type="predicted"/>
<dbReference type="SUPFAM" id="SSF81296">
    <property type="entry name" value="E set domains"/>
    <property type="match status" value="1"/>
</dbReference>
<feature type="compositionally biased region" description="Polar residues" evidence="1">
    <location>
        <begin position="137"/>
        <end position="161"/>
    </location>
</feature>
<keyword evidence="2" id="KW-0472">Membrane</keyword>
<feature type="region of interest" description="Disordered" evidence="1">
    <location>
        <begin position="115"/>
        <end position="345"/>
    </location>
</feature>
<reference evidence="3" key="1">
    <citation type="submission" date="2016-10" db="EMBL/GenBank/DDBJ databases">
        <authorList>
            <person name="Benchimol M."/>
            <person name="Almeida L.G."/>
            <person name="Vasconcelos A.T."/>
            <person name="Perreira-Neves A."/>
            <person name="Rosa I.A."/>
            <person name="Tasca T."/>
            <person name="Bogo M.R."/>
            <person name="de Souza W."/>
        </authorList>
    </citation>
    <scope>NUCLEOTIDE SEQUENCE [LARGE SCALE GENOMIC DNA]</scope>
    <source>
        <strain evidence="3">K</strain>
    </source>
</reference>
<feature type="compositionally biased region" description="Polar residues" evidence="1">
    <location>
        <begin position="269"/>
        <end position="293"/>
    </location>
</feature>
<evidence type="ECO:0000313" key="4">
    <source>
        <dbReference type="Proteomes" id="UP000179807"/>
    </source>
</evidence>
<dbReference type="CDD" id="cd00102">
    <property type="entry name" value="IPT"/>
    <property type="match status" value="1"/>
</dbReference>
<dbReference type="Gene3D" id="2.10.25.10">
    <property type="entry name" value="Laminin"/>
    <property type="match status" value="1"/>
</dbReference>
<feature type="compositionally biased region" description="Polar residues" evidence="1">
    <location>
        <begin position="84"/>
        <end position="99"/>
    </location>
</feature>
<evidence type="ECO:0000256" key="2">
    <source>
        <dbReference type="SAM" id="Phobius"/>
    </source>
</evidence>
<keyword evidence="2" id="KW-1133">Transmembrane helix</keyword>
<accession>A0A1J4KTX8</accession>
<gene>
    <name evidence="3" type="ORF">TRFO_16651</name>
</gene>
<dbReference type="VEuPathDB" id="TrichDB:TRFO_16651"/>
<dbReference type="SUPFAM" id="SSF57184">
    <property type="entry name" value="Growth factor receptor domain"/>
    <property type="match status" value="1"/>
</dbReference>
<evidence type="ECO:0000256" key="1">
    <source>
        <dbReference type="SAM" id="MobiDB-lite"/>
    </source>
</evidence>
<sequence>MSNNNYIFKHRFLEVLFQKKQVRGVDNVCNGRLDLIEIIDWIVLEFSEICSNKMFLLAFASLTFLICSQPKEEIEWKEEKRNTQEVTQNSADGQIEDINSQLKTKKKKKIVDSTFTLNEKNANPKKKNTPKNHHSLKTNFPTTSKKKTLNQNETQIITDNENQTKKKIHFKDKSSEENKTEDNKKKKNKNEENKKEETKNEENKKKKNKNGENKNEENKQEENKKKKNKNEENKNEETKNEENKLEENKKEENKNEENKKEENKNEENTLSLRDTNQFQIEPTNNSEPTNNVEVTPIYRSHEVQNSQQSSTPVASASNTNSIEFSINTTNNPKRSYVPDPTHAPQKIPVIKESGCSSNKIRDSEGLCVCKSGYIDDHRGCFKCAEICHKDAQCVYPGKCECKNHLIGDGINSCQDSTPSILKINPKSGPTSGGSEVNVTLRDEIPSIATFGFCRFGSSIVKAKTMRGKIVVCVSPPHISEVVNFAFSYNQIQWSKESIPFKFDDDLGFIEWILDQHFILVVIAIVALFFFFKLRGQSVSTRAHERKHDSEAGAGIAIAPIVDNQDYVHSDNDVENEKEPFIPKRREHMD</sequence>
<organism evidence="3 4">
    <name type="scientific">Tritrichomonas foetus</name>
    <dbReference type="NCBI Taxonomy" id="1144522"/>
    <lineage>
        <taxon>Eukaryota</taxon>
        <taxon>Metamonada</taxon>
        <taxon>Parabasalia</taxon>
        <taxon>Tritrichomonadida</taxon>
        <taxon>Tritrichomonadidae</taxon>
        <taxon>Tritrichomonas</taxon>
    </lineage>
</organism>
<dbReference type="AlphaFoldDB" id="A0A1J4KTX8"/>
<dbReference type="InterPro" id="IPR009030">
    <property type="entry name" value="Growth_fac_rcpt_cys_sf"/>
</dbReference>
<dbReference type="InterPro" id="IPR014756">
    <property type="entry name" value="Ig_E-set"/>
</dbReference>
<dbReference type="GeneID" id="94833816"/>
<evidence type="ECO:0000313" key="3">
    <source>
        <dbReference type="EMBL" id="OHT13220.1"/>
    </source>
</evidence>
<keyword evidence="2" id="KW-0812">Transmembrane</keyword>
<feature type="region of interest" description="Disordered" evidence="1">
    <location>
        <begin position="78"/>
        <end position="99"/>
    </location>
</feature>
<feature type="transmembrane region" description="Helical" evidence="2">
    <location>
        <begin position="511"/>
        <end position="531"/>
    </location>
</feature>
<keyword evidence="4" id="KW-1185">Reference proteome</keyword>
<protein>
    <submittedName>
        <fullName evidence="3">Uncharacterized protein</fullName>
    </submittedName>
</protein>
<dbReference type="InterPro" id="IPR013783">
    <property type="entry name" value="Ig-like_fold"/>
</dbReference>
<feature type="compositionally biased region" description="Basic residues" evidence="1">
    <location>
        <begin position="123"/>
        <end position="136"/>
    </location>
</feature>
<feature type="compositionally biased region" description="Basic and acidic residues" evidence="1">
    <location>
        <begin position="171"/>
        <end position="267"/>
    </location>
</feature>
<comment type="caution">
    <text evidence="3">The sequence shown here is derived from an EMBL/GenBank/DDBJ whole genome shotgun (WGS) entry which is preliminary data.</text>
</comment>